<keyword evidence="1" id="KW-0436">Ligase</keyword>
<dbReference type="GO" id="GO:0005524">
    <property type="term" value="F:ATP binding"/>
    <property type="evidence" value="ECO:0007669"/>
    <property type="project" value="UniProtKB-UniRule"/>
</dbReference>
<evidence type="ECO:0000313" key="6">
    <source>
        <dbReference type="EMBL" id="GHI85834.1"/>
    </source>
</evidence>
<evidence type="ECO:0000256" key="2">
    <source>
        <dbReference type="ARBA" id="ARBA00022741"/>
    </source>
</evidence>
<evidence type="ECO:0000256" key="4">
    <source>
        <dbReference type="PROSITE-ProRule" id="PRU00409"/>
    </source>
</evidence>
<keyword evidence="3 4" id="KW-0067">ATP-binding</keyword>
<dbReference type="InterPro" id="IPR003806">
    <property type="entry name" value="ATP-grasp_PylC-type"/>
</dbReference>
<keyword evidence="2 4" id="KW-0547">Nucleotide-binding</keyword>
<gene>
    <name evidence="6" type="ORF">Sxan_31980</name>
</gene>
<dbReference type="InterPro" id="IPR005479">
    <property type="entry name" value="CPAse_ATP-bd"/>
</dbReference>
<dbReference type="PROSITE" id="PS50975">
    <property type="entry name" value="ATP_GRASP"/>
    <property type="match status" value="2"/>
</dbReference>
<dbReference type="EMBL" id="BNEE01000006">
    <property type="protein sequence ID" value="GHI85834.1"/>
    <property type="molecule type" value="Genomic_DNA"/>
</dbReference>
<feature type="domain" description="ATP-grasp" evidence="5">
    <location>
        <begin position="526"/>
        <end position="727"/>
    </location>
</feature>
<dbReference type="Pfam" id="PF18130">
    <property type="entry name" value="ATPgrasp_N"/>
    <property type="match status" value="1"/>
</dbReference>
<dbReference type="InterPro" id="IPR040570">
    <property type="entry name" value="LAL_C2"/>
</dbReference>
<accession>A0A919LIU1</accession>
<sequence>MGNAGQFLVAAAERMGLSLYAATHRTVHASYPPGLARALAGVCFTDLTDPARAVDDMEAFCREHGIGAVAACWELLTPLAAELAARLGVPGNDPLRARAARNKIAMAQAFRAAGVPAPRGRVAADAEEAWRLAGAGQLGWPLVVKPAEQGGSWGVSVIGGPGELAAAVAAATRYTVATPHGLPLDSRVLLQSYVPGEEYSAETVVCDGVAYALPVVRKDTTHGRYRVETGHSCPAGLSPELTLAVQHTAARAALAVGVRNGIAHTELKVPPGTGRPVVIETGARLPGDNICEVVEAATGLREAEAYLMAVTGRPPQVVPTRDGAAAIRFLLPGHAGVLEGVFVPEVPGTHSEIHLRPGDTVPEPSDSSGRVGHVVARAASPAEARRLADLAASGTRLKVNRPVTEQMQKLAFLRSVAIQRADPYVQQAVRALAEQGVESMLFHTHGEAGDEDFPGGRRRVDPDVTPAELAALVTDWGATAAVSISLPCENAVRDATVKELLDAQGIPTVVSPLGTTLALVDKWETKQLLLRAGLDVPRGFRADSDLLAGRGLGVPAYPAAVRAEARRIGYPLLSKPIWDSTSMGIRALPDPAALDAYLADPPAVSAVVEACVSGDLCSVDVVGGPGGYRVLPLCWTGRAGTEPAFTFADLRWCGPRPEADAAFEPVARKLVALCEELGVLGSVNVDMIYTGSRYVVLEVNPRIGGATTLSCAASGTNTFAALADLALGRTAPAAAAGRTRWAIEFLSPERLPDAARTELRERLDVVTAHELVIDDTGHGDIVVLTLAEGEEQPTVKALTELHAAHGFPREEILAKIRNLLTP</sequence>
<keyword evidence="7" id="KW-1185">Reference proteome</keyword>
<feature type="domain" description="ATP-grasp" evidence="5">
    <location>
        <begin position="107"/>
        <end position="311"/>
    </location>
</feature>
<dbReference type="GO" id="GO:0046872">
    <property type="term" value="F:metal ion binding"/>
    <property type="evidence" value="ECO:0007669"/>
    <property type="project" value="InterPro"/>
</dbReference>
<dbReference type="Gene3D" id="3.40.50.20">
    <property type="match status" value="1"/>
</dbReference>
<dbReference type="AlphaFoldDB" id="A0A919LIU1"/>
<dbReference type="Proteomes" id="UP000600026">
    <property type="component" value="Unassembled WGS sequence"/>
</dbReference>
<comment type="caution">
    <text evidence="6">The sequence shown here is derived from an EMBL/GenBank/DDBJ whole genome shotgun (WGS) entry which is preliminary data.</text>
</comment>
<dbReference type="InterPro" id="IPR011761">
    <property type="entry name" value="ATP-grasp"/>
</dbReference>
<dbReference type="Pfam" id="PF18603">
    <property type="entry name" value="LAL_C2"/>
    <property type="match status" value="1"/>
</dbReference>
<reference evidence="6" key="1">
    <citation type="submission" date="2020-09" db="EMBL/GenBank/DDBJ databases">
        <title>Whole genome shotgun sequence of Streptomyces xanthophaeus NBRC 12829.</title>
        <authorList>
            <person name="Komaki H."/>
            <person name="Tamura T."/>
        </authorList>
    </citation>
    <scope>NUCLEOTIDE SEQUENCE</scope>
    <source>
        <strain evidence="6">NBRC 12829</strain>
    </source>
</reference>
<dbReference type="GO" id="GO:0016874">
    <property type="term" value="F:ligase activity"/>
    <property type="evidence" value="ECO:0007669"/>
    <property type="project" value="UniProtKB-KW"/>
</dbReference>
<dbReference type="SUPFAM" id="SSF56059">
    <property type="entry name" value="Glutathione synthetase ATP-binding domain-like"/>
    <property type="match status" value="2"/>
</dbReference>
<dbReference type="PANTHER" id="PTHR43585">
    <property type="entry name" value="FUMIPYRROLE BIOSYNTHESIS PROTEIN C"/>
    <property type="match status" value="1"/>
</dbReference>
<dbReference type="PROSITE" id="PS00867">
    <property type="entry name" value="CPSASE_2"/>
    <property type="match status" value="1"/>
</dbReference>
<proteinExistence type="predicted"/>
<dbReference type="PANTHER" id="PTHR43585:SF2">
    <property type="entry name" value="ATP-GRASP ENZYME FSQD"/>
    <property type="match status" value="1"/>
</dbReference>
<evidence type="ECO:0000313" key="7">
    <source>
        <dbReference type="Proteomes" id="UP000600026"/>
    </source>
</evidence>
<evidence type="ECO:0000256" key="1">
    <source>
        <dbReference type="ARBA" id="ARBA00022598"/>
    </source>
</evidence>
<dbReference type="Gene3D" id="3.30.470.20">
    <property type="entry name" value="ATP-grasp fold, B domain"/>
    <property type="match status" value="2"/>
</dbReference>
<organism evidence="6 7">
    <name type="scientific">Streptomyces xanthophaeus</name>
    <dbReference type="NCBI Taxonomy" id="67385"/>
    <lineage>
        <taxon>Bacteria</taxon>
        <taxon>Bacillati</taxon>
        <taxon>Actinomycetota</taxon>
        <taxon>Actinomycetes</taxon>
        <taxon>Kitasatosporales</taxon>
        <taxon>Streptomycetaceae</taxon>
        <taxon>Streptomyces</taxon>
    </lineage>
</organism>
<dbReference type="InterPro" id="IPR041472">
    <property type="entry name" value="BL00235/CARNS1_N"/>
</dbReference>
<name>A0A919LIU1_9ACTN</name>
<dbReference type="Pfam" id="PF13535">
    <property type="entry name" value="ATP-grasp_4"/>
    <property type="match status" value="1"/>
</dbReference>
<protein>
    <recommendedName>
        <fullName evidence="5">ATP-grasp domain-containing protein</fullName>
    </recommendedName>
</protein>
<dbReference type="Pfam" id="PF02655">
    <property type="entry name" value="ATP-grasp_3"/>
    <property type="match status" value="1"/>
</dbReference>
<evidence type="ECO:0000259" key="5">
    <source>
        <dbReference type="PROSITE" id="PS50975"/>
    </source>
</evidence>
<dbReference type="InterPro" id="IPR052032">
    <property type="entry name" value="ATP-dep_AA_Ligase"/>
</dbReference>
<evidence type="ECO:0000256" key="3">
    <source>
        <dbReference type="ARBA" id="ARBA00022840"/>
    </source>
</evidence>